<dbReference type="KEGG" id="csl:COCSUDRAFT_11521"/>
<evidence type="ECO:0000256" key="2">
    <source>
        <dbReference type="ARBA" id="ARBA00001946"/>
    </source>
</evidence>
<reference evidence="16 17" key="1">
    <citation type="journal article" date="2012" name="Genome Biol.">
        <title>The genome of the polar eukaryotic microalga coccomyxa subellipsoidea reveals traits of cold adaptation.</title>
        <authorList>
            <person name="Blanc G."/>
            <person name="Agarkova I."/>
            <person name="Grimwood J."/>
            <person name="Kuo A."/>
            <person name="Brueggeman A."/>
            <person name="Dunigan D."/>
            <person name="Gurnon J."/>
            <person name="Ladunga I."/>
            <person name="Lindquist E."/>
            <person name="Lucas S."/>
            <person name="Pangilinan J."/>
            <person name="Proschold T."/>
            <person name="Salamov A."/>
            <person name="Schmutz J."/>
            <person name="Weeks D."/>
            <person name="Yamada T."/>
            <person name="Claverie J.M."/>
            <person name="Grigoriev I."/>
            <person name="Van Etten J."/>
            <person name="Lomsadze A."/>
            <person name="Borodovsky M."/>
        </authorList>
    </citation>
    <scope>NUCLEOTIDE SEQUENCE [LARGE SCALE GENOMIC DNA]</scope>
    <source>
        <strain evidence="16 17">C-169</strain>
    </source>
</reference>
<sequence length="574" mass="62098">MDRRRRAAERGGSRLKFQRLRDSHPPIAGSPLEAIAPPPEAEEEGIEAAAHLTDLTCPASWYPAARMMRRRIIAHMGPTNSGKTHAALLELKAAASGVYCGPLRLLAWEVAEKLNADNVPCNLITGQERRTVPGASHAACTVEMASVTRGVEVAVVDEVQMLGDGSRGHAFTRALLGLPAATLHLCGDAAALPLLRQLVADAGDTLEVRTYERLLPLVPQSAALTSLKSVRRGDCVVAFSRRDVHAIKRVIDTHGAHQACIVYGALPAEARTQQATLFNAPRTGFNVMAASDAVGMGLNLNIRRVIFSSMEKFDGTSFRPLTPPEVKQIAGRAGRFGSRYSCGQVTCLNDADMAYLHACLGAENPALERACLFPRYQQLALFAEQHPDLNLPDALEQFADRATLSDHFFFSDYEAMHKLALMLRHLPLPLRDAYTFAISPADPDDPIVSSALLSFATAYSQRGTVSAALAQSVPVRPARNEAELASLEAAYAVLDLYVWLSHRLEDGFPGRTAAMQQRAAVAGLVEEALPRILADPEAISKRCASDTVASYFHHCKFLLCSLAVDILASGRNNN</sequence>
<dbReference type="SUPFAM" id="SSF52540">
    <property type="entry name" value="P-loop containing nucleoside triphosphate hydrolases"/>
    <property type="match status" value="1"/>
</dbReference>
<dbReference type="EMBL" id="AGSI01000001">
    <property type="protein sequence ID" value="EIE27628.1"/>
    <property type="molecule type" value="Genomic_DNA"/>
</dbReference>
<comment type="subunit">
    <text evidence="4">Homodimer; in free form. Component of the mitochondrial degradosome (mtEXO) complex which is a heteropentamer containing 2 copies of SUPV3L1 and 3 copies of PNPT1.</text>
</comment>
<evidence type="ECO:0000256" key="5">
    <source>
        <dbReference type="ARBA" id="ARBA00012552"/>
    </source>
</evidence>
<comment type="cofactor">
    <cofactor evidence="2">
        <name>Mg(2+)</name>
        <dbReference type="ChEBI" id="CHEBI:18420"/>
    </cofactor>
</comment>
<keyword evidence="7" id="KW-0378">Hydrolase</keyword>
<keyword evidence="12" id="KW-1135">Mitochondrion nucleoid</keyword>
<dbReference type="Proteomes" id="UP000007264">
    <property type="component" value="Unassembled WGS sequence"/>
</dbReference>
<evidence type="ECO:0000256" key="12">
    <source>
        <dbReference type="ARBA" id="ARBA00023271"/>
    </source>
</evidence>
<evidence type="ECO:0000256" key="3">
    <source>
        <dbReference type="ARBA" id="ARBA00004436"/>
    </source>
</evidence>
<evidence type="ECO:0000256" key="4">
    <source>
        <dbReference type="ARBA" id="ARBA00011661"/>
    </source>
</evidence>
<dbReference type="GO" id="GO:0042645">
    <property type="term" value="C:mitochondrial nucleoid"/>
    <property type="evidence" value="ECO:0007669"/>
    <property type="project" value="UniProtKB-SubCell"/>
</dbReference>
<dbReference type="GO" id="GO:0005524">
    <property type="term" value="F:ATP binding"/>
    <property type="evidence" value="ECO:0007669"/>
    <property type="project" value="UniProtKB-KW"/>
</dbReference>
<accession>I0ZAF9</accession>
<dbReference type="Gene3D" id="1.20.58.1080">
    <property type="match status" value="1"/>
</dbReference>
<dbReference type="SMART" id="SM00490">
    <property type="entry name" value="HELICc"/>
    <property type="match status" value="1"/>
</dbReference>
<evidence type="ECO:0000313" key="17">
    <source>
        <dbReference type="Proteomes" id="UP000007264"/>
    </source>
</evidence>
<keyword evidence="11" id="KW-0496">Mitochondrion</keyword>
<dbReference type="Gene3D" id="1.20.272.40">
    <property type="match status" value="1"/>
</dbReference>
<dbReference type="Pfam" id="PF18147">
    <property type="entry name" value="Suv3_C_1"/>
    <property type="match status" value="1"/>
</dbReference>
<dbReference type="InterPro" id="IPR044774">
    <property type="entry name" value="Suv3_DEXQc"/>
</dbReference>
<dbReference type="CDD" id="cd18805">
    <property type="entry name" value="SF2_C_suv3"/>
    <property type="match status" value="1"/>
</dbReference>
<evidence type="ECO:0000256" key="11">
    <source>
        <dbReference type="ARBA" id="ARBA00023128"/>
    </source>
</evidence>
<dbReference type="PROSITE" id="PS51194">
    <property type="entry name" value="HELICASE_CTER"/>
    <property type="match status" value="1"/>
</dbReference>
<dbReference type="OrthoDB" id="6692397at2759"/>
<dbReference type="FunFam" id="3.40.50.300:FF:000957">
    <property type="entry name" value="ATP-dependent RNA helicase SUV3L, mitochondrial"/>
    <property type="match status" value="1"/>
</dbReference>
<dbReference type="GeneID" id="17045643"/>
<gene>
    <name evidence="16" type="ORF">COCSUDRAFT_11521</name>
</gene>
<dbReference type="GO" id="GO:0045025">
    <property type="term" value="C:mitochondrial degradosome"/>
    <property type="evidence" value="ECO:0007669"/>
    <property type="project" value="TreeGrafter"/>
</dbReference>
<evidence type="ECO:0000256" key="9">
    <source>
        <dbReference type="ARBA" id="ARBA00022840"/>
    </source>
</evidence>
<dbReference type="RefSeq" id="XP_005652172.1">
    <property type="nucleotide sequence ID" value="XM_005652115.1"/>
</dbReference>
<dbReference type="Gene3D" id="3.40.50.300">
    <property type="entry name" value="P-loop containing nucleotide triphosphate hydrolases"/>
    <property type="match status" value="2"/>
</dbReference>
<keyword evidence="17" id="KW-1185">Reference proteome</keyword>
<dbReference type="FunFam" id="3.40.50.300:FF:000269">
    <property type="entry name" value="ATP-dependent RNA helicase SUPV3L1, mitochondrial"/>
    <property type="match status" value="1"/>
</dbReference>
<comment type="catalytic activity">
    <reaction evidence="13">
        <text>ATP + H2O = ADP + phosphate + H(+)</text>
        <dbReference type="Rhea" id="RHEA:13065"/>
        <dbReference type="ChEBI" id="CHEBI:15377"/>
        <dbReference type="ChEBI" id="CHEBI:15378"/>
        <dbReference type="ChEBI" id="CHEBI:30616"/>
        <dbReference type="ChEBI" id="CHEBI:43474"/>
        <dbReference type="ChEBI" id="CHEBI:456216"/>
        <dbReference type="EC" id="3.6.4.13"/>
    </reaction>
</comment>
<keyword evidence="9" id="KW-0067">ATP-binding</keyword>
<feature type="region of interest" description="Disordered" evidence="14">
    <location>
        <begin position="1"/>
        <end position="31"/>
    </location>
</feature>
<dbReference type="InterPro" id="IPR050699">
    <property type="entry name" value="RNA-DNA_Helicase"/>
</dbReference>
<dbReference type="InterPro" id="IPR027417">
    <property type="entry name" value="P-loop_NTPase"/>
</dbReference>
<comment type="cofactor">
    <cofactor evidence="1">
        <name>Mn(2+)</name>
        <dbReference type="ChEBI" id="CHEBI:29035"/>
    </cofactor>
</comment>
<dbReference type="eggNOG" id="KOG0953">
    <property type="taxonomic scope" value="Eukaryota"/>
</dbReference>
<dbReference type="GO" id="GO:0000965">
    <property type="term" value="P:mitochondrial RNA 3'-end processing"/>
    <property type="evidence" value="ECO:0007669"/>
    <property type="project" value="TreeGrafter"/>
</dbReference>
<proteinExistence type="predicted"/>
<dbReference type="Pfam" id="PF00271">
    <property type="entry name" value="Helicase_C"/>
    <property type="match status" value="1"/>
</dbReference>
<keyword evidence="8" id="KW-0347">Helicase</keyword>
<dbReference type="STRING" id="574566.I0ZAF9"/>
<dbReference type="CDD" id="cd17913">
    <property type="entry name" value="DEXQc_Suv3"/>
    <property type="match status" value="1"/>
</dbReference>
<dbReference type="EC" id="3.6.4.13" evidence="5"/>
<dbReference type="GO" id="GO:0016787">
    <property type="term" value="F:hydrolase activity"/>
    <property type="evidence" value="ECO:0007669"/>
    <property type="project" value="UniProtKB-KW"/>
</dbReference>
<evidence type="ECO:0000256" key="6">
    <source>
        <dbReference type="ARBA" id="ARBA00022741"/>
    </source>
</evidence>
<evidence type="ECO:0000256" key="8">
    <source>
        <dbReference type="ARBA" id="ARBA00022806"/>
    </source>
</evidence>
<feature type="compositionally biased region" description="Basic and acidic residues" evidence="14">
    <location>
        <begin position="1"/>
        <end position="12"/>
    </location>
</feature>
<protein>
    <recommendedName>
        <fullName evidence="5">RNA helicase</fullName>
        <ecNumber evidence="5">3.6.4.13</ecNumber>
    </recommendedName>
</protein>
<dbReference type="Pfam" id="PF22527">
    <property type="entry name" value="DEXQc_Suv3"/>
    <property type="match status" value="1"/>
</dbReference>
<dbReference type="PANTHER" id="PTHR12131">
    <property type="entry name" value="ATP-DEPENDENT RNA AND DNA HELICASE"/>
    <property type="match status" value="1"/>
</dbReference>
<keyword evidence="10" id="KW-0809">Transit peptide</keyword>
<organism evidence="16 17">
    <name type="scientific">Coccomyxa subellipsoidea (strain C-169)</name>
    <name type="common">Green microalga</name>
    <dbReference type="NCBI Taxonomy" id="574566"/>
    <lineage>
        <taxon>Eukaryota</taxon>
        <taxon>Viridiplantae</taxon>
        <taxon>Chlorophyta</taxon>
        <taxon>core chlorophytes</taxon>
        <taxon>Trebouxiophyceae</taxon>
        <taxon>Trebouxiophyceae incertae sedis</taxon>
        <taxon>Coccomyxaceae</taxon>
        <taxon>Coccomyxa</taxon>
        <taxon>Coccomyxa subellipsoidea</taxon>
    </lineage>
</organism>
<evidence type="ECO:0000256" key="14">
    <source>
        <dbReference type="SAM" id="MobiDB-lite"/>
    </source>
</evidence>
<dbReference type="InterPro" id="IPR022192">
    <property type="entry name" value="SUV3_C"/>
</dbReference>
<dbReference type="AlphaFoldDB" id="I0ZAF9"/>
<dbReference type="GO" id="GO:0003724">
    <property type="term" value="F:RNA helicase activity"/>
    <property type="evidence" value="ECO:0007669"/>
    <property type="project" value="UniProtKB-EC"/>
</dbReference>
<dbReference type="InterPro" id="IPR055206">
    <property type="entry name" value="DEXQc_SUV3"/>
</dbReference>
<keyword evidence="6" id="KW-0547">Nucleotide-binding</keyword>
<dbReference type="PANTHER" id="PTHR12131:SF1">
    <property type="entry name" value="ATP-DEPENDENT RNA HELICASE SUPV3L1, MITOCHONDRIAL-RELATED"/>
    <property type="match status" value="1"/>
</dbReference>
<comment type="caution">
    <text evidence="16">The sequence shown here is derived from an EMBL/GenBank/DDBJ whole genome shotgun (WGS) entry which is preliminary data.</text>
</comment>
<dbReference type="InterPro" id="IPR001650">
    <property type="entry name" value="Helicase_C-like"/>
</dbReference>
<name>I0ZAF9_COCSC</name>
<comment type="subcellular location">
    <subcellularLocation>
        <location evidence="3">Mitochondrion matrix</location>
        <location evidence="3">Mitochondrion nucleoid</location>
    </subcellularLocation>
</comment>
<dbReference type="InterPro" id="IPR041082">
    <property type="entry name" value="Suv3_C_1"/>
</dbReference>
<evidence type="ECO:0000259" key="15">
    <source>
        <dbReference type="PROSITE" id="PS51194"/>
    </source>
</evidence>
<evidence type="ECO:0000256" key="1">
    <source>
        <dbReference type="ARBA" id="ARBA00001936"/>
    </source>
</evidence>
<evidence type="ECO:0000313" key="16">
    <source>
        <dbReference type="EMBL" id="EIE27628.1"/>
    </source>
</evidence>
<feature type="domain" description="Helicase C-terminal" evidence="15">
    <location>
        <begin position="210"/>
        <end position="380"/>
    </location>
</feature>
<dbReference type="Pfam" id="PF12513">
    <property type="entry name" value="SUV3_C"/>
    <property type="match status" value="1"/>
</dbReference>
<evidence type="ECO:0000256" key="7">
    <source>
        <dbReference type="ARBA" id="ARBA00022801"/>
    </source>
</evidence>
<evidence type="ECO:0000256" key="13">
    <source>
        <dbReference type="ARBA" id="ARBA00047984"/>
    </source>
</evidence>
<evidence type="ECO:0000256" key="10">
    <source>
        <dbReference type="ARBA" id="ARBA00022946"/>
    </source>
</evidence>